<dbReference type="PANTHER" id="PTHR48429:SF1">
    <property type="entry name" value="AGENET DOMAIN-CONTAINING PROTEIN"/>
    <property type="match status" value="1"/>
</dbReference>
<dbReference type="InterPro" id="IPR055274">
    <property type="entry name" value="SWO1"/>
</dbReference>
<name>A0ABC8ULP1_9AQUA</name>
<comment type="caution">
    <text evidence="2">The sequence shown here is derived from an EMBL/GenBank/DDBJ whole genome shotgun (WGS) entry which is preliminary data.</text>
</comment>
<protein>
    <submittedName>
        <fullName evidence="2">Uncharacterized protein</fullName>
    </submittedName>
</protein>
<feature type="region of interest" description="Disordered" evidence="1">
    <location>
        <begin position="837"/>
        <end position="874"/>
    </location>
</feature>
<feature type="region of interest" description="Disordered" evidence="1">
    <location>
        <begin position="92"/>
        <end position="116"/>
    </location>
</feature>
<evidence type="ECO:0000256" key="1">
    <source>
        <dbReference type="SAM" id="MobiDB-lite"/>
    </source>
</evidence>
<organism evidence="2 3">
    <name type="scientific">Ilex paraguariensis</name>
    <name type="common">yerba mate</name>
    <dbReference type="NCBI Taxonomy" id="185542"/>
    <lineage>
        <taxon>Eukaryota</taxon>
        <taxon>Viridiplantae</taxon>
        <taxon>Streptophyta</taxon>
        <taxon>Embryophyta</taxon>
        <taxon>Tracheophyta</taxon>
        <taxon>Spermatophyta</taxon>
        <taxon>Magnoliopsida</taxon>
        <taxon>eudicotyledons</taxon>
        <taxon>Gunneridae</taxon>
        <taxon>Pentapetalae</taxon>
        <taxon>asterids</taxon>
        <taxon>campanulids</taxon>
        <taxon>Aquifoliales</taxon>
        <taxon>Aquifoliaceae</taxon>
        <taxon>Ilex</taxon>
    </lineage>
</organism>
<feature type="compositionally biased region" description="Polar residues" evidence="1">
    <location>
        <begin position="837"/>
        <end position="848"/>
    </location>
</feature>
<evidence type="ECO:0000313" key="3">
    <source>
        <dbReference type="Proteomes" id="UP001642360"/>
    </source>
</evidence>
<accession>A0ABC8ULP1</accession>
<reference evidence="2 3" key="1">
    <citation type="submission" date="2024-02" db="EMBL/GenBank/DDBJ databases">
        <authorList>
            <person name="Vignale AGUSTIN F."/>
            <person name="Sosa J E."/>
            <person name="Modenutti C."/>
        </authorList>
    </citation>
    <scope>NUCLEOTIDE SEQUENCE [LARGE SCALE GENOMIC DNA]</scope>
</reference>
<feature type="region of interest" description="Disordered" evidence="1">
    <location>
        <begin position="501"/>
        <end position="534"/>
    </location>
</feature>
<feature type="compositionally biased region" description="Polar residues" evidence="1">
    <location>
        <begin position="669"/>
        <end position="682"/>
    </location>
</feature>
<feature type="region of interest" description="Disordered" evidence="1">
    <location>
        <begin position="1"/>
        <end position="22"/>
    </location>
</feature>
<feature type="compositionally biased region" description="Basic and acidic residues" evidence="1">
    <location>
        <begin position="100"/>
        <end position="114"/>
    </location>
</feature>
<sequence>MDRGASFSGTEAAMLPEAENEPFRPGSNISQLGHLASFVVGCSSGELLKGKSGVVNLEGGVDAAGDHQKDPNSLDSALPPVVAGSMQMCRESTFSEQDEASNKDRDTLSPEKRNAKLPTETSYVECEIVGNVVIASGSEFDNTSGINPVNHEVINFGCLNNDSQVYLFFIHLLSFCFAALEDTNLVSHDILDGAPLLSGNGTSAEKIIDYNEQKAPALVVEHTHMGKKEELEVEIPAEVSLSALKECSQVESQLGSISEGPLFEVEKGSSHDSAVPMLSETLDRSMSMLETCNRESHGEQAMVAREVQECSRNVEVYSVPRGPVVKEGDDPGAEDLENHKEMTGKNHEAATLKVAADVSADHQASSDLACVSECDANCMLEGGGISAESDKTSCDSPIVFSCPGLSHSENYEQEGLKGAVAGNVSLSEVAEKAQAISPNLKENDASIEERSFTFEVSPAVHLSQGGTCKIVEGSPLTSGAGQADPKTVHEISRVSPQVFDRGTVRGGAKDTSARKTRRASGKPSAKDNSKKRNTANEIALVIQTDRGNKSCSMPMIPFGTGQFVQFEELKHYGDVECSGAKPSVVVSIPTSNLPDLNTSAPLSALFQQPFTDLQQVQLRAQIFVYGSLIQGAVPDEACMTSAIGPSDGGRSLWEPAWRACIDRVHGQKSRTNNSATPVQSHSGARVPDQPTKQSSLQNKSLSSSFGRASIKGTPSPVVNPIIPLSSPLWNMSTPSCDGLQSSGMPRGALFDYHQALSHLLPFQTAPIRNSSGHSNSWLSQAPFAGPWVGSPQPSGFDFSAHFSVLPSTETVKLTSVKESSVPISSGINQPIPVAHSGSPSVLAGTSSPLDVKKVTASPGKHSADPKTRKRKKVSVSEDLDQVSLLAKTQSESMSTPVVGSHLPIKVPVGGDIGQISLPAQGWTKSFCAPFVTGHFSTAVAVTAPSCFVSKSSSAKSLTAVSPAASAYHPQIGDQNAENGVIITQEPFTNVEDAKVQAEDAVAHAAAAVSQCEGVWSQLVKQKNSGLSSDVEAKLASAAVAIAAAASVAKAAAAAAKIASNAAIQAKLMADEALVYWNWQCA</sequence>
<dbReference type="EMBL" id="CAUOFW020008180">
    <property type="protein sequence ID" value="CAK9181920.1"/>
    <property type="molecule type" value="Genomic_DNA"/>
</dbReference>
<evidence type="ECO:0000313" key="2">
    <source>
        <dbReference type="EMBL" id="CAK9181920.1"/>
    </source>
</evidence>
<feature type="region of interest" description="Disordered" evidence="1">
    <location>
        <begin position="664"/>
        <end position="709"/>
    </location>
</feature>
<dbReference type="Proteomes" id="UP001642360">
    <property type="component" value="Unassembled WGS sequence"/>
</dbReference>
<gene>
    <name evidence="2" type="ORF">ILEXP_LOCUS52029</name>
</gene>
<keyword evidence="3" id="KW-1185">Reference proteome</keyword>
<dbReference type="AlphaFoldDB" id="A0ABC8ULP1"/>
<proteinExistence type="predicted"/>
<dbReference type="PANTHER" id="PTHR48429">
    <property type="entry name" value="AGENET DOMAIN-CONTAINING PROTEIN"/>
    <property type="match status" value="1"/>
</dbReference>
<feature type="compositionally biased region" description="Low complexity" evidence="1">
    <location>
        <begin position="692"/>
        <end position="704"/>
    </location>
</feature>